<dbReference type="InterPro" id="IPR002882">
    <property type="entry name" value="CofD"/>
</dbReference>
<dbReference type="PANTHER" id="PTHR43007:SF1">
    <property type="entry name" value="2-PHOSPHO-L-LACTATE TRANSFERASE"/>
    <property type="match status" value="1"/>
</dbReference>
<gene>
    <name evidence="3" type="ORF">HCU74_10150</name>
</gene>
<dbReference type="Gene3D" id="1.10.8.240">
    <property type="entry name" value="CofD-like domain"/>
    <property type="match status" value="1"/>
</dbReference>
<proteinExistence type="inferred from homology"/>
<reference evidence="3 4" key="1">
    <citation type="submission" date="2020-04" db="EMBL/GenBank/DDBJ databases">
        <authorList>
            <person name="Yoon J."/>
        </authorList>
    </citation>
    <scope>NUCLEOTIDE SEQUENCE [LARGE SCALE GENOMIC DNA]</scope>
    <source>
        <strain evidence="3 4">KMU-166</strain>
    </source>
</reference>
<evidence type="ECO:0000313" key="4">
    <source>
        <dbReference type="Proteomes" id="UP000765845"/>
    </source>
</evidence>
<dbReference type="SUPFAM" id="SSF142338">
    <property type="entry name" value="CofD-like"/>
    <property type="match status" value="1"/>
</dbReference>
<evidence type="ECO:0000256" key="1">
    <source>
        <dbReference type="ARBA" id="ARBA00022679"/>
    </source>
</evidence>
<dbReference type="NCBIfam" id="TIGR01819">
    <property type="entry name" value="F420_cofD"/>
    <property type="match status" value="1"/>
</dbReference>
<dbReference type="PANTHER" id="PTHR43007">
    <property type="entry name" value="2-PHOSPHO-L-LACTATE TRANSFERASE"/>
    <property type="match status" value="1"/>
</dbReference>
<protein>
    <submittedName>
        <fullName evidence="3">2-phospho-L-lactate transferase</fullName>
        <ecNumber evidence="3">2.7.8.28</ecNumber>
    </submittedName>
</protein>
<evidence type="ECO:0000256" key="2">
    <source>
        <dbReference type="ARBA" id="ARBA00022842"/>
    </source>
</evidence>
<organism evidence="3 4">
    <name type="scientific">Spongiibacter thalassae</name>
    <dbReference type="NCBI Taxonomy" id="2721624"/>
    <lineage>
        <taxon>Bacteria</taxon>
        <taxon>Pseudomonadati</taxon>
        <taxon>Pseudomonadota</taxon>
        <taxon>Gammaproteobacteria</taxon>
        <taxon>Cellvibrionales</taxon>
        <taxon>Spongiibacteraceae</taxon>
        <taxon>Spongiibacter</taxon>
    </lineage>
</organism>
<keyword evidence="4" id="KW-1185">Reference proteome</keyword>
<evidence type="ECO:0000313" key="3">
    <source>
        <dbReference type="EMBL" id="NKI17784.1"/>
    </source>
</evidence>
<dbReference type="Gene3D" id="3.40.50.10680">
    <property type="entry name" value="CofD-like domains"/>
    <property type="match status" value="1"/>
</dbReference>
<dbReference type="HAMAP" id="MF_01257">
    <property type="entry name" value="CofD"/>
    <property type="match status" value="1"/>
</dbReference>
<dbReference type="RefSeq" id="WP_168450323.1">
    <property type="nucleotide sequence ID" value="NZ_JAAWWK010000003.1"/>
</dbReference>
<name>A0ABX1GHV9_9GAMM</name>
<comment type="caution">
    <text evidence="3">The sequence shown here is derived from an EMBL/GenBank/DDBJ whole genome shotgun (WGS) entry which is preliminary data.</text>
</comment>
<dbReference type="EC" id="2.7.8.28" evidence="3"/>
<dbReference type="EMBL" id="JAAWWK010000003">
    <property type="protein sequence ID" value="NKI17784.1"/>
    <property type="molecule type" value="Genomic_DNA"/>
</dbReference>
<keyword evidence="1 3" id="KW-0808">Transferase</keyword>
<dbReference type="InterPro" id="IPR038136">
    <property type="entry name" value="CofD-like_dom_sf"/>
</dbReference>
<dbReference type="CDD" id="cd07186">
    <property type="entry name" value="CofD_like"/>
    <property type="match status" value="1"/>
</dbReference>
<sequence>MQDSQTQAFAGKVLVLSGGVGGAKLVHGLANTLGADQLTVVANTADDFDHWGLRICPDIDSITYALAGINDEKRGWGLKDESWRTMVAMRRLSGEDWFQLGDQDIATHLYRSMRLSNGDSLTDITADIAQRLGVTTRLLPMSDDVVATRVYSDRGEYEFQHYFVRERCEPKVERIEFIGIDTARLSPLVKDSIADPELSAIILSPSNPFLSIDPILSLEDCRKLLKNRGVPIIAVSPIISGRAVKGPAAKLMEELNMPTSAHGVAEYYGDLLDGFVFDELDAAELDVIRNTGIDCRLEQTLMTDMASKEHLARVVLDFARDLKR</sequence>
<dbReference type="GO" id="GO:0043743">
    <property type="term" value="F:LPPG:FO 2-phospho-L-lactate transferase activity"/>
    <property type="evidence" value="ECO:0007669"/>
    <property type="project" value="UniProtKB-EC"/>
</dbReference>
<accession>A0ABX1GHV9</accession>
<dbReference type="Pfam" id="PF01933">
    <property type="entry name" value="CofD"/>
    <property type="match status" value="1"/>
</dbReference>
<dbReference type="InterPro" id="IPR010115">
    <property type="entry name" value="FbiA/CofD"/>
</dbReference>
<keyword evidence="2" id="KW-0460">Magnesium</keyword>
<dbReference type="Proteomes" id="UP000765845">
    <property type="component" value="Unassembled WGS sequence"/>
</dbReference>